<feature type="compositionally biased region" description="Low complexity" evidence="1">
    <location>
        <begin position="646"/>
        <end position="662"/>
    </location>
</feature>
<proteinExistence type="predicted"/>
<feature type="region of interest" description="Disordered" evidence="1">
    <location>
        <begin position="620"/>
        <end position="662"/>
    </location>
</feature>
<keyword evidence="3" id="KW-1185">Reference proteome</keyword>
<reference evidence="2 3" key="1">
    <citation type="submission" date="2017-08" db="EMBL/GenBank/DDBJ databases">
        <title>Acidophilic green algal genome provides insights into adaptation to an acidic environment.</title>
        <authorList>
            <person name="Hirooka S."/>
            <person name="Hirose Y."/>
            <person name="Kanesaki Y."/>
            <person name="Higuchi S."/>
            <person name="Fujiwara T."/>
            <person name="Onuma R."/>
            <person name="Era A."/>
            <person name="Ohbayashi R."/>
            <person name="Uzuka A."/>
            <person name="Nozaki H."/>
            <person name="Yoshikawa H."/>
            <person name="Miyagishima S.Y."/>
        </authorList>
    </citation>
    <scope>NUCLEOTIDE SEQUENCE [LARGE SCALE GENOMIC DNA]</scope>
    <source>
        <strain evidence="2 3">NIES-2499</strain>
    </source>
</reference>
<evidence type="ECO:0000313" key="3">
    <source>
        <dbReference type="Proteomes" id="UP000232323"/>
    </source>
</evidence>
<name>A0A250XJP0_9CHLO</name>
<accession>A0A250XJP0</accession>
<sequence>MQAHHLRSCKFHTHYDASSVPAISIGQSRPKENMSQTSWRPLSENVFRRVLNALCLSSSDDLKAVENVPSYQKSCSPLQSGNISYRKGCSHTSLLEDAADNNVATAGLTVISGNTKRAISYEALHQSYVQDESKADNQGAHHIITASSLISCPRDLNTAEQLLLPGSLSTDNQPCPAAPATAGLNARSCKDVRMDDLPWNTINEHSLTTHASLAHKHNAPLFYPSEADYESGTMISHLRSHSYVERRDMMNQGGPSEQGGYRSLHHHQNTAMSVPQSVSSSPRPVHNGDHSMFSAAQQLLLPQVPALIRSTSPGGLSERCFSLPLNAASSVLTAEERMMDIIQPSMKGHNAPPADGYDHYVVATTPAHHRGRPKLQRRSLGVRQATGHSLENLLSVLKRTAADLTVHESSSGGHHISSSKGVKEKQIDKDLVLRSRGKQQRLVKQQTKQKRILTASKSYGALQSRVAPSRGGSVDRLLIANSCHNSCTSNASNEAVVAMGGATLLLTAPLHGTAAASSRAAVLGRTSSGAAAAVGDVNKLTWLEAAMDRLVASAQPGLKRSHPPSPRKVVPEVLAPALKGEDGCGHHPLTPGSSCRETITACTATASRTTYQGNASVPAASSSKYQAAPTAPAARQTIGHKPRRPSLLSVGSGSLGSWVNPN</sequence>
<dbReference type="AlphaFoldDB" id="A0A250XJP0"/>
<dbReference type="Proteomes" id="UP000232323">
    <property type="component" value="Unassembled WGS sequence"/>
</dbReference>
<evidence type="ECO:0000313" key="2">
    <source>
        <dbReference type="EMBL" id="GAX83139.1"/>
    </source>
</evidence>
<evidence type="ECO:0000256" key="1">
    <source>
        <dbReference type="SAM" id="MobiDB-lite"/>
    </source>
</evidence>
<gene>
    <name evidence="2" type="ORF">CEUSTIGMA_g10565.t1</name>
</gene>
<organism evidence="2 3">
    <name type="scientific">Chlamydomonas eustigma</name>
    <dbReference type="NCBI Taxonomy" id="1157962"/>
    <lineage>
        <taxon>Eukaryota</taxon>
        <taxon>Viridiplantae</taxon>
        <taxon>Chlorophyta</taxon>
        <taxon>core chlorophytes</taxon>
        <taxon>Chlorophyceae</taxon>
        <taxon>CS clade</taxon>
        <taxon>Chlamydomonadales</taxon>
        <taxon>Chlamydomonadaceae</taxon>
        <taxon>Chlamydomonas</taxon>
    </lineage>
</organism>
<dbReference type="EMBL" id="BEGY01000092">
    <property type="protein sequence ID" value="GAX83139.1"/>
    <property type="molecule type" value="Genomic_DNA"/>
</dbReference>
<feature type="compositionally biased region" description="Low complexity" evidence="1">
    <location>
        <begin position="626"/>
        <end position="637"/>
    </location>
</feature>
<protein>
    <submittedName>
        <fullName evidence="2">Uncharacterized protein</fullName>
    </submittedName>
</protein>
<comment type="caution">
    <text evidence="2">The sequence shown here is derived from an EMBL/GenBank/DDBJ whole genome shotgun (WGS) entry which is preliminary data.</text>
</comment>